<proteinExistence type="predicted"/>
<accession>A0AB34JSI0</accession>
<dbReference type="GO" id="GO:0006487">
    <property type="term" value="P:protein N-linked glycosylation"/>
    <property type="evidence" value="ECO:0007669"/>
    <property type="project" value="TreeGrafter"/>
</dbReference>
<evidence type="ECO:0000313" key="1">
    <source>
        <dbReference type="EMBL" id="KAL1523942.1"/>
    </source>
</evidence>
<organism evidence="1 2">
    <name type="scientific">Prymnesium parvum</name>
    <name type="common">Toxic golden alga</name>
    <dbReference type="NCBI Taxonomy" id="97485"/>
    <lineage>
        <taxon>Eukaryota</taxon>
        <taxon>Haptista</taxon>
        <taxon>Haptophyta</taxon>
        <taxon>Prymnesiophyceae</taxon>
        <taxon>Prymnesiales</taxon>
        <taxon>Prymnesiaceae</taxon>
        <taxon>Prymnesium</taxon>
    </lineage>
</organism>
<keyword evidence="2" id="KW-1185">Reference proteome</keyword>
<dbReference type="PANTHER" id="PTHR13132:SF29">
    <property type="entry name" value="ALPHA-(1,6)-FUCOSYLTRANSFERASE"/>
    <property type="match status" value="1"/>
</dbReference>
<comment type="caution">
    <text evidence="1">The sequence shown here is derived from an EMBL/GenBank/DDBJ whole genome shotgun (WGS) entry which is preliminary data.</text>
</comment>
<dbReference type="Proteomes" id="UP001515480">
    <property type="component" value="Unassembled WGS sequence"/>
</dbReference>
<protein>
    <recommendedName>
        <fullName evidence="3">Peptide-O-fucosyltransferase 1</fullName>
    </recommendedName>
</protein>
<dbReference type="EMBL" id="JBGBPQ010000005">
    <property type="protein sequence ID" value="KAL1523942.1"/>
    <property type="molecule type" value="Genomic_DNA"/>
</dbReference>
<name>A0AB34JSI0_PRYPA</name>
<reference evidence="1 2" key="1">
    <citation type="journal article" date="2024" name="Science">
        <title>Giant polyketide synthase enzymes in the biosynthesis of giant marine polyether toxins.</title>
        <authorList>
            <person name="Fallon T.R."/>
            <person name="Shende V.V."/>
            <person name="Wierzbicki I.H."/>
            <person name="Pendleton A.L."/>
            <person name="Watervoot N.F."/>
            <person name="Auber R.P."/>
            <person name="Gonzalez D.J."/>
            <person name="Wisecaver J.H."/>
            <person name="Moore B.S."/>
        </authorList>
    </citation>
    <scope>NUCLEOTIDE SEQUENCE [LARGE SCALE GENOMIC DNA]</scope>
    <source>
        <strain evidence="1 2">12B1</strain>
    </source>
</reference>
<dbReference type="AlphaFoldDB" id="A0AB34JSI0"/>
<dbReference type="PANTHER" id="PTHR13132">
    <property type="entry name" value="ALPHA- 1,6 -FUCOSYLTRANSFERASE"/>
    <property type="match status" value="1"/>
</dbReference>
<evidence type="ECO:0000313" key="2">
    <source>
        <dbReference type="Proteomes" id="UP001515480"/>
    </source>
</evidence>
<evidence type="ECO:0008006" key="3">
    <source>
        <dbReference type="Google" id="ProtNLM"/>
    </source>
</evidence>
<sequence>MQCAVAEWSSAQYLRFERSDAEYLGKAADADQPIRSLDGSSCPAATRDGVVSTWDDSGSCVDLGVGSDSPAYGGWPLFYLPAAPYLSRAPPSDLTRQASRIEARLMAAQFPRACDAQRTYYVHTVPRVGFGSVIEYASMFLARANVLGAQLVLGPKESSSLAWSSSWACGSERSLNCYFNITSCCTVITMGGKSLELPRRRNPLNIGLPGYSQFGGMWVSAQFANFFFTRMTPSTRAHINARRVLSPGSPATIGIHIRGGDSCGARRYCPSNLTDTFFMQAVKFRERFGVNRIFLATDNHKAVALCDARVLDFDCYHITMDRTKFESSTFIEQRVEAHASGPLSGSTVALDALADIDMLADCQFLVVLLRSAVSRLALSLALARRGKLPPFISLQWPWSANYHKVKLKNAKGKARLPTRLSAARQRAHMRSPLQ</sequence>
<gene>
    <name evidence="1" type="ORF">AB1Y20_018858</name>
</gene>
<dbReference type="GO" id="GO:0046921">
    <property type="term" value="F:alpha-(1-&gt;6)-fucosyltransferase activity"/>
    <property type="evidence" value="ECO:0007669"/>
    <property type="project" value="TreeGrafter"/>
</dbReference>
<dbReference type="Gene3D" id="3.40.50.11350">
    <property type="match status" value="1"/>
</dbReference>